<feature type="transmembrane region" description="Helical" evidence="6">
    <location>
        <begin position="439"/>
        <end position="458"/>
    </location>
</feature>
<dbReference type="PIRSF" id="PIRSF006060">
    <property type="entry name" value="AA_transporter"/>
    <property type="match status" value="1"/>
</dbReference>
<gene>
    <name evidence="7" type="ORF">CRHIZ90672A_00006892</name>
</gene>
<comment type="caution">
    <text evidence="7">The sequence shown here is derived from an EMBL/GenBank/DDBJ whole genome shotgun (WGS) entry which is preliminary data.</text>
</comment>
<proteinExistence type="predicted"/>
<keyword evidence="2" id="KW-0813">Transport</keyword>
<reference evidence="7" key="1">
    <citation type="submission" date="2021-10" db="EMBL/GenBank/DDBJ databases">
        <authorList>
            <person name="Piombo E."/>
        </authorList>
    </citation>
    <scope>NUCLEOTIDE SEQUENCE</scope>
</reference>
<name>A0A9N9VYM1_9HYPO</name>
<evidence type="ECO:0000313" key="8">
    <source>
        <dbReference type="Proteomes" id="UP000696573"/>
    </source>
</evidence>
<feature type="transmembrane region" description="Helical" evidence="6">
    <location>
        <begin position="89"/>
        <end position="114"/>
    </location>
</feature>
<feature type="transmembrane region" description="Helical" evidence="6">
    <location>
        <begin position="195"/>
        <end position="216"/>
    </location>
</feature>
<keyword evidence="8" id="KW-1185">Reference proteome</keyword>
<dbReference type="Proteomes" id="UP000696573">
    <property type="component" value="Unassembled WGS sequence"/>
</dbReference>
<dbReference type="GO" id="GO:0022857">
    <property type="term" value="F:transmembrane transporter activity"/>
    <property type="evidence" value="ECO:0007669"/>
    <property type="project" value="InterPro"/>
</dbReference>
<organism evidence="7 8">
    <name type="scientific">Clonostachys rhizophaga</name>
    <dbReference type="NCBI Taxonomy" id="160324"/>
    <lineage>
        <taxon>Eukaryota</taxon>
        <taxon>Fungi</taxon>
        <taxon>Dikarya</taxon>
        <taxon>Ascomycota</taxon>
        <taxon>Pezizomycotina</taxon>
        <taxon>Sordariomycetes</taxon>
        <taxon>Hypocreomycetidae</taxon>
        <taxon>Hypocreales</taxon>
        <taxon>Bionectriaceae</taxon>
        <taxon>Clonostachys</taxon>
    </lineage>
</organism>
<feature type="transmembrane region" description="Helical" evidence="6">
    <location>
        <begin position="366"/>
        <end position="388"/>
    </location>
</feature>
<feature type="transmembrane region" description="Helical" evidence="6">
    <location>
        <begin position="154"/>
        <end position="175"/>
    </location>
</feature>
<feature type="transmembrane region" description="Helical" evidence="6">
    <location>
        <begin position="286"/>
        <end position="309"/>
    </location>
</feature>
<dbReference type="InterPro" id="IPR002293">
    <property type="entry name" value="AA/rel_permease1"/>
</dbReference>
<feature type="transmembrane region" description="Helical" evidence="6">
    <location>
        <begin position="338"/>
        <end position="360"/>
    </location>
</feature>
<dbReference type="PANTHER" id="PTHR45649:SF14">
    <property type="entry name" value="GABA PERMEASE"/>
    <property type="match status" value="1"/>
</dbReference>
<evidence type="ECO:0000256" key="4">
    <source>
        <dbReference type="ARBA" id="ARBA00022989"/>
    </source>
</evidence>
<comment type="subcellular location">
    <subcellularLocation>
        <location evidence="1">Membrane</location>
        <topology evidence="1">Multi-pass membrane protein</topology>
    </subcellularLocation>
</comment>
<dbReference type="PANTHER" id="PTHR45649">
    <property type="entry name" value="AMINO-ACID PERMEASE BAT1"/>
    <property type="match status" value="1"/>
</dbReference>
<dbReference type="GO" id="GO:0016020">
    <property type="term" value="C:membrane"/>
    <property type="evidence" value="ECO:0007669"/>
    <property type="project" value="UniProtKB-SubCell"/>
</dbReference>
<evidence type="ECO:0000313" key="7">
    <source>
        <dbReference type="EMBL" id="CAH0034024.1"/>
    </source>
</evidence>
<keyword evidence="3 6" id="KW-0812">Transmembrane</keyword>
<evidence type="ECO:0000256" key="3">
    <source>
        <dbReference type="ARBA" id="ARBA00022692"/>
    </source>
</evidence>
<dbReference type="Gene3D" id="1.20.1740.10">
    <property type="entry name" value="Amino acid/polyamine transporter I"/>
    <property type="match status" value="1"/>
</dbReference>
<feature type="transmembrane region" description="Helical" evidence="6">
    <location>
        <begin position="236"/>
        <end position="259"/>
    </location>
</feature>
<sequence length="505" mass="54186">MSETEVLTTNQHLPSTFGLWSGISVGWLTVNAFGGLSFILIASSACVLCIMLVFSQCAARFSTAGGAYHYAAFLLPDQYKRSVSYPLGWLNYFGWILTHAACCSIVATALLALVNLCNPSFAVDTRWQLFLAYVAVACICWLVNLFGLKGIPTLEILGCWVTALGFVGFSVALLVKAPKASAEFVFVEVNNQTGYSSTAFAVVLGLMNSFATLMGLDSPTHLAEELPQPKRTLPQILIVVILSQFVVGVVWILVLGFSITDLDAILATSTGVPIIELIRLGTNSQAAAIIFTLILMINNGTSALGSAITMSRQGFAFARDEGLFWNDKLTAISPKTGLPVWSITFPSIVTLLIGLVFLFSNQAFNAIIGAQAICQIISFGFPAFLLLATKSSKLPRAKSWNYGIWSTPIYAIVCVYVVLVTIVAFIPQSSPVTASNMNYAILIMGIFAVAMVGTWYVVGRHRFSPPVLTETFGESDVIQGVVDDVASKEGSLKKTAASSVDPVVV</sequence>
<feature type="transmembrane region" description="Helical" evidence="6">
    <location>
        <begin position="126"/>
        <end position="147"/>
    </location>
</feature>
<evidence type="ECO:0000256" key="1">
    <source>
        <dbReference type="ARBA" id="ARBA00004141"/>
    </source>
</evidence>
<keyword evidence="4 6" id="KW-1133">Transmembrane helix</keyword>
<dbReference type="EMBL" id="CABFNQ020000748">
    <property type="protein sequence ID" value="CAH0034024.1"/>
    <property type="molecule type" value="Genomic_DNA"/>
</dbReference>
<protein>
    <recommendedName>
        <fullName evidence="9">Choline transport protein</fullName>
    </recommendedName>
</protein>
<keyword evidence="5 6" id="KW-0472">Membrane</keyword>
<feature type="transmembrane region" description="Helical" evidence="6">
    <location>
        <begin position="32"/>
        <end position="54"/>
    </location>
</feature>
<accession>A0A9N9VYM1</accession>
<dbReference type="OrthoDB" id="2417308at2759"/>
<evidence type="ECO:0008006" key="9">
    <source>
        <dbReference type="Google" id="ProtNLM"/>
    </source>
</evidence>
<dbReference type="AlphaFoldDB" id="A0A9N9VYM1"/>
<dbReference type="Pfam" id="PF13520">
    <property type="entry name" value="AA_permease_2"/>
    <property type="match status" value="1"/>
</dbReference>
<feature type="transmembrane region" description="Helical" evidence="6">
    <location>
        <begin position="409"/>
        <end position="427"/>
    </location>
</feature>
<evidence type="ECO:0000256" key="5">
    <source>
        <dbReference type="ARBA" id="ARBA00023136"/>
    </source>
</evidence>
<evidence type="ECO:0000256" key="2">
    <source>
        <dbReference type="ARBA" id="ARBA00022448"/>
    </source>
</evidence>
<evidence type="ECO:0000256" key="6">
    <source>
        <dbReference type="SAM" id="Phobius"/>
    </source>
</evidence>